<evidence type="ECO:0000313" key="3">
    <source>
        <dbReference type="Proteomes" id="UP000594454"/>
    </source>
</evidence>
<dbReference type="InParanoid" id="A0A7R8UCA5"/>
<feature type="region of interest" description="Disordered" evidence="1">
    <location>
        <begin position="1"/>
        <end position="29"/>
    </location>
</feature>
<gene>
    <name evidence="2" type="ORF">HERILL_LOCUS1364</name>
</gene>
<proteinExistence type="predicted"/>
<keyword evidence="3" id="KW-1185">Reference proteome</keyword>
<evidence type="ECO:0000256" key="1">
    <source>
        <dbReference type="SAM" id="MobiDB-lite"/>
    </source>
</evidence>
<dbReference type="AlphaFoldDB" id="A0A7R8UCA5"/>
<reference evidence="2 3" key="1">
    <citation type="submission" date="2020-11" db="EMBL/GenBank/DDBJ databases">
        <authorList>
            <person name="Wallbank WR R."/>
            <person name="Pardo Diaz C."/>
            <person name="Kozak K."/>
            <person name="Martin S."/>
            <person name="Jiggins C."/>
            <person name="Moest M."/>
            <person name="Warren A I."/>
            <person name="Generalovic N T."/>
            <person name="Byers J.R.P. K."/>
            <person name="Montejo-Kovacevich G."/>
            <person name="Yen C E."/>
        </authorList>
    </citation>
    <scope>NUCLEOTIDE SEQUENCE [LARGE SCALE GENOMIC DNA]</scope>
</reference>
<sequence>MLKSKKGQHSNVSSDVRPIPHLNNLSVPTSPDIHVLEINSEDSVEEEEVNMLLTFCDPGFEEKGDQPHK</sequence>
<organism evidence="2 3">
    <name type="scientific">Hermetia illucens</name>
    <name type="common">Black soldier fly</name>
    <dbReference type="NCBI Taxonomy" id="343691"/>
    <lineage>
        <taxon>Eukaryota</taxon>
        <taxon>Metazoa</taxon>
        <taxon>Ecdysozoa</taxon>
        <taxon>Arthropoda</taxon>
        <taxon>Hexapoda</taxon>
        <taxon>Insecta</taxon>
        <taxon>Pterygota</taxon>
        <taxon>Neoptera</taxon>
        <taxon>Endopterygota</taxon>
        <taxon>Diptera</taxon>
        <taxon>Brachycera</taxon>
        <taxon>Stratiomyomorpha</taxon>
        <taxon>Stratiomyidae</taxon>
        <taxon>Hermetiinae</taxon>
        <taxon>Hermetia</taxon>
    </lineage>
</organism>
<dbReference type="Proteomes" id="UP000594454">
    <property type="component" value="Chromosome 1"/>
</dbReference>
<name>A0A7R8UCA5_HERIL</name>
<accession>A0A7R8UCA5</accession>
<dbReference type="EMBL" id="LR899009">
    <property type="protein sequence ID" value="CAD7078072.1"/>
    <property type="molecule type" value="Genomic_DNA"/>
</dbReference>
<evidence type="ECO:0000313" key="2">
    <source>
        <dbReference type="EMBL" id="CAD7078072.1"/>
    </source>
</evidence>
<protein>
    <submittedName>
        <fullName evidence="2">Uncharacterized protein</fullName>
    </submittedName>
</protein>